<feature type="chain" id="PRO_5017337559" evidence="1">
    <location>
        <begin position="18"/>
        <end position="178"/>
    </location>
</feature>
<sequence>MNRTLALIFILPLTAFALNEWHIQSDGFKTKPSTQQFVASYKAEADQIAPQPIVNLTAPLNQLSNRAHDYLYKQGRLPDQLANTAFSEFDLDTLKTLQPGDHFILVIDEYLSYTVEISNIIEASNGDRSVFGKVNDHAKAGHQAVMTLTENTLQGQFDAGKQSYKFQSHGEYGWVTKL</sequence>
<reference evidence="2" key="4">
    <citation type="submission" date="2020-09" db="EMBL/GenBank/DDBJ databases">
        <authorList>
            <person name="Sun Q."/>
            <person name="Zhou Y."/>
        </authorList>
    </citation>
    <scope>NUCLEOTIDE SEQUENCE</scope>
    <source>
        <strain evidence="2">CGMCC 1.15394</strain>
    </source>
</reference>
<dbReference type="RefSeq" id="WP_063703995.1">
    <property type="nucleotide sequence ID" value="NZ_BMIT01000006.1"/>
</dbReference>
<evidence type="ECO:0000313" key="2">
    <source>
        <dbReference type="EMBL" id="GGE93728.1"/>
    </source>
</evidence>
<dbReference type="EMBL" id="QYSE01000002">
    <property type="protein sequence ID" value="RJF35822.1"/>
    <property type="molecule type" value="Genomic_DNA"/>
</dbReference>
<dbReference type="EMBL" id="BMIT01000006">
    <property type="protein sequence ID" value="GGE93728.1"/>
    <property type="molecule type" value="Genomic_DNA"/>
</dbReference>
<evidence type="ECO:0000313" key="3">
    <source>
        <dbReference type="EMBL" id="RJF35822.1"/>
    </source>
</evidence>
<name>A0A3A3EJD5_9GAMM</name>
<evidence type="ECO:0000313" key="5">
    <source>
        <dbReference type="Proteomes" id="UP000638462"/>
    </source>
</evidence>
<evidence type="ECO:0000256" key="1">
    <source>
        <dbReference type="SAM" id="SignalP"/>
    </source>
</evidence>
<accession>A0A3A3EJD5</accession>
<evidence type="ECO:0000313" key="4">
    <source>
        <dbReference type="Proteomes" id="UP000265938"/>
    </source>
</evidence>
<proteinExistence type="predicted"/>
<organism evidence="3 4">
    <name type="scientific">Pseudoalteromonas gelatinilytica</name>
    <dbReference type="NCBI Taxonomy" id="1703256"/>
    <lineage>
        <taxon>Bacteria</taxon>
        <taxon>Pseudomonadati</taxon>
        <taxon>Pseudomonadota</taxon>
        <taxon>Gammaproteobacteria</taxon>
        <taxon>Alteromonadales</taxon>
        <taxon>Pseudoalteromonadaceae</taxon>
        <taxon>Pseudoalteromonas</taxon>
    </lineage>
</organism>
<dbReference type="Proteomes" id="UP000638462">
    <property type="component" value="Unassembled WGS sequence"/>
</dbReference>
<dbReference type="Proteomes" id="UP000265938">
    <property type="component" value="Unassembled WGS sequence"/>
</dbReference>
<reference evidence="2" key="1">
    <citation type="journal article" date="2014" name="Int. J. Syst. Evol. Microbiol.">
        <title>Complete genome of a new Firmicutes species belonging to the dominant human colonic microbiota ('Ruminococcus bicirculans') reveals two chromosomes and a selective capacity to utilize plant glucans.</title>
        <authorList>
            <consortium name="NISC Comparative Sequencing Program"/>
            <person name="Wegmann U."/>
            <person name="Louis P."/>
            <person name="Goesmann A."/>
            <person name="Henrissat B."/>
            <person name="Duncan S.H."/>
            <person name="Flint H.J."/>
        </authorList>
    </citation>
    <scope>NUCLEOTIDE SEQUENCE</scope>
    <source>
        <strain evidence="2">CGMCC 1.15394</strain>
    </source>
</reference>
<gene>
    <name evidence="3" type="ORF">D4741_12715</name>
    <name evidence="2" type="ORF">GCM10008027_18230</name>
</gene>
<protein>
    <submittedName>
        <fullName evidence="3">Uncharacterized protein</fullName>
    </submittedName>
</protein>
<reference evidence="3 4" key="2">
    <citation type="submission" date="2018-09" db="EMBL/GenBank/DDBJ databases">
        <title>Identification of marine bacteria producing industrial enzymes.</title>
        <authorList>
            <person name="Cheng T.H."/>
            <person name="Saidin J."/>
            <person name="Muhd D.D."/>
            <person name="Isa M.N.M."/>
            <person name="Bakar M.F.A."/>
            <person name="Ismail N."/>
        </authorList>
    </citation>
    <scope>NUCLEOTIDE SEQUENCE [LARGE SCALE GENOMIC DNA]</scope>
    <source>
        <strain evidence="3 4">MNAD 1.6</strain>
    </source>
</reference>
<keyword evidence="5" id="KW-1185">Reference proteome</keyword>
<keyword evidence="1" id="KW-0732">Signal</keyword>
<feature type="signal peptide" evidence="1">
    <location>
        <begin position="1"/>
        <end position="17"/>
    </location>
</feature>
<reference evidence="5" key="3">
    <citation type="journal article" date="2019" name="Int. J. Syst. Evol. Microbiol.">
        <title>The Global Catalogue of Microorganisms (GCM) 10K type strain sequencing project: providing services to taxonomists for standard genome sequencing and annotation.</title>
        <authorList>
            <consortium name="The Broad Institute Genomics Platform"/>
            <consortium name="The Broad Institute Genome Sequencing Center for Infectious Disease"/>
            <person name="Wu L."/>
            <person name="Ma J."/>
        </authorList>
    </citation>
    <scope>NUCLEOTIDE SEQUENCE [LARGE SCALE GENOMIC DNA]</scope>
    <source>
        <strain evidence="5">CGMCC 1.15394</strain>
    </source>
</reference>
<comment type="caution">
    <text evidence="3">The sequence shown here is derived from an EMBL/GenBank/DDBJ whole genome shotgun (WGS) entry which is preliminary data.</text>
</comment>
<dbReference type="AlphaFoldDB" id="A0A3A3EJD5"/>